<feature type="domain" description="CRISPR system ring nuclease SSO2081-like" evidence="1">
    <location>
        <begin position="12"/>
        <end position="230"/>
    </location>
</feature>
<reference evidence="2 3" key="1">
    <citation type="journal article" date="2007" name="Proc. Natl. Acad. Sci. U.S.A.">
        <title>The genome of Syntrophus aciditrophicus: life at the thermodynamic limit of microbial growth.</title>
        <authorList>
            <person name="McInerney M.J."/>
            <person name="Rohlin L."/>
            <person name="Mouttaki H."/>
            <person name="Kim U."/>
            <person name="Krupp R.S."/>
            <person name="Rios-Hernandez L."/>
            <person name="Sieber J."/>
            <person name="Struchtemeyer C.G."/>
            <person name="Bhattacharyya A."/>
            <person name="Campbell J.W."/>
            <person name="Gunsalus R.P."/>
        </authorList>
    </citation>
    <scope>NUCLEOTIDE SEQUENCE [LARGE SCALE GENOMIC DNA]</scope>
    <source>
        <strain evidence="2 3">SB</strain>
    </source>
</reference>
<dbReference type="KEGG" id="sat:SYN_02253"/>
<organism evidence="2 3">
    <name type="scientific">Syntrophus aciditrophicus (strain SB)</name>
    <dbReference type="NCBI Taxonomy" id="56780"/>
    <lineage>
        <taxon>Bacteria</taxon>
        <taxon>Pseudomonadati</taxon>
        <taxon>Thermodesulfobacteriota</taxon>
        <taxon>Syntrophia</taxon>
        <taxon>Syntrophales</taxon>
        <taxon>Syntrophaceae</taxon>
        <taxon>Syntrophus</taxon>
    </lineage>
</organism>
<dbReference type="RefSeq" id="WP_011416505.1">
    <property type="nucleotide sequence ID" value="NC_007759.1"/>
</dbReference>
<sequence>MKNILLAVTGLSPQVLTETLYALHQQGQIVQSIQVITTRQGKEKINAYLLSPTDGQYYSYLKDYGINPSSISFCAENIHVIKDRNGIEIDDIAGEDDNERLLELCLSLTFQFTSDSQNTVFFSIAGGRKTMSACLMTAAHLYGRPHDRVYHVLVSPEFESNRDFFYPPRESVSIELMDRNGEQYVKETRFARITLTSVPFISVRNRIEDDLLKEPQDPPTLMLSLIREEPPSLTIDLITCKLIFKGRELDMPPTRLALYAFFASIKKDCLRTDTNCRHCADCYLNSIAIEQRNNEIAELYKRIAFSRDFHAMREASDGGILNLDEANFKSYRSRIRRDLERGFGLSASRMLEIASTGKRPDTRYGIPFERERIRMIF</sequence>
<evidence type="ECO:0000313" key="2">
    <source>
        <dbReference type="EMBL" id="ABC76471.1"/>
    </source>
</evidence>
<dbReference type="AlphaFoldDB" id="Q2LQV9"/>
<proteinExistence type="predicted"/>
<keyword evidence="3" id="KW-1185">Reference proteome</keyword>
<protein>
    <submittedName>
        <fullName evidence="2">Hypothetical cytosolic protein</fullName>
    </submittedName>
</protein>
<evidence type="ECO:0000313" key="3">
    <source>
        <dbReference type="Proteomes" id="UP000001933"/>
    </source>
</evidence>
<dbReference type="EMBL" id="CP000252">
    <property type="protein sequence ID" value="ABC76471.1"/>
    <property type="molecule type" value="Genomic_DNA"/>
</dbReference>
<dbReference type="Proteomes" id="UP000001933">
    <property type="component" value="Chromosome"/>
</dbReference>
<dbReference type="InParanoid" id="Q2LQV9"/>
<dbReference type="CDD" id="cd09741">
    <property type="entry name" value="Csx1_III-U"/>
    <property type="match status" value="1"/>
</dbReference>
<dbReference type="OrthoDB" id="9805822at2"/>
<accession>Q2LQV9</accession>
<dbReference type="eggNOG" id="COG0745">
    <property type="taxonomic scope" value="Bacteria"/>
</dbReference>
<dbReference type="Pfam" id="PF09623">
    <property type="entry name" value="Cas_NE0113"/>
    <property type="match status" value="1"/>
</dbReference>
<dbReference type="InterPro" id="IPR013413">
    <property type="entry name" value="CRISPR-assoc_prot_NE0113"/>
</dbReference>
<gene>
    <name evidence="2" type="ORF">SYN_02253</name>
</gene>
<dbReference type="NCBIfam" id="TIGR02584">
    <property type="entry name" value="cas_NE0113"/>
    <property type="match status" value="1"/>
</dbReference>
<name>Q2LQV9_SYNAS</name>
<evidence type="ECO:0000259" key="1">
    <source>
        <dbReference type="Pfam" id="PF09623"/>
    </source>
</evidence>
<dbReference type="HOGENOM" id="CLU_050851_0_0_7"/>
<dbReference type="STRING" id="56780.SYN_02253"/>
<dbReference type="InterPro" id="IPR019092">
    <property type="entry name" value="SSO2081-like_dom"/>
</dbReference>